<accession>A0A326RM19</accession>
<dbReference type="OrthoDB" id="5894983at2"/>
<evidence type="ECO:0000259" key="1">
    <source>
        <dbReference type="Pfam" id="PF09565"/>
    </source>
</evidence>
<dbReference type="Proteomes" id="UP000248917">
    <property type="component" value="Unassembled WGS sequence"/>
</dbReference>
<proteinExistence type="predicted"/>
<dbReference type="Pfam" id="PF09565">
    <property type="entry name" value="RE_NgoFVII"/>
    <property type="match status" value="1"/>
</dbReference>
<evidence type="ECO:0000313" key="3">
    <source>
        <dbReference type="Proteomes" id="UP000248917"/>
    </source>
</evidence>
<dbReference type="RefSeq" id="WP_111395046.1">
    <property type="nucleotide sequence ID" value="NZ_QKTX01000026.1"/>
</dbReference>
<reference evidence="2 3" key="1">
    <citation type="submission" date="2018-06" db="EMBL/GenBank/DDBJ databases">
        <title>Genomic Encyclopedia of Archaeal and Bacterial Type Strains, Phase II (KMG-II): from individual species to whole genera.</title>
        <authorList>
            <person name="Goeker M."/>
        </authorList>
    </citation>
    <scope>NUCLEOTIDE SEQUENCE [LARGE SCALE GENOMIC DNA]</scope>
    <source>
        <strain evidence="2 3">T4</strain>
    </source>
</reference>
<feature type="domain" description="Restriction endonuclease type II NgoFVII N-terminal" evidence="1">
    <location>
        <begin position="12"/>
        <end position="134"/>
    </location>
</feature>
<gene>
    <name evidence="2" type="ORF">CLV31_12616</name>
</gene>
<organism evidence="2 3">
    <name type="scientific">Algoriphagus aquaeductus</name>
    <dbReference type="NCBI Taxonomy" id="475299"/>
    <lineage>
        <taxon>Bacteria</taxon>
        <taxon>Pseudomonadati</taxon>
        <taxon>Bacteroidota</taxon>
        <taxon>Cytophagia</taxon>
        <taxon>Cytophagales</taxon>
        <taxon>Cyclobacteriaceae</taxon>
        <taxon>Algoriphagus</taxon>
    </lineage>
</organism>
<keyword evidence="3" id="KW-1185">Reference proteome</keyword>
<dbReference type="AlphaFoldDB" id="A0A326RM19"/>
<dbReference type="Gene3D" id="3.30.870.10">
    <property type="entry name" value="Endonuclease Chain A"/>
    <property type="match status" value="1"/>
</dbReference>
<dbReference type="SUPFAM" id="SSF56024">
    <property type="entry name" value="Phospholipase D/nuclease"/>
    <property type="match status" value="1"/>
</dbReference>
<protein>
    <submittedName>
        <fullName evidence="2">HKD family nuclease</fullName>
    </submittedName>
</protein>
<dbReference type="EMBL" id="QKTX01000026">
    <property type="protein sequence ID" value="PZV76096.1"/>
    <property type="molecule type" value="Genomic_DNA"/>
</dbReference>
<dbReference type="InterPro" id="IPR019065">
    <property type="entry name" value="RE_NgoFVII_N"/>
</dbReference>
<name>A0A326RM19_9BACT</name>
<comment type="caution">
    <text evidence="2">The sequence shown here is derived from an EMBL/GenBank/DDBJ whole genome shotgun (WGS) entry which is preliminary data.</text>
</comment>
<evidence type="ECO:0000313" key="2">
    <source>
        <dbReference type="EMBL" id="PZV76096.1"/>
    </source>
</evidence>
<sequence length="375" mass="43374">MTQIIQQLGKDLEEDLKKAREIWVAVAMISKKGMNFLTKSMTDAKVNIVVGIDLPTPPDVLDELYDLDQNSNQWNVWLKDKGYFHPKVYVLKFFNGRFAAYVGSGNLTWGGLHDHHEIGVRLTDQEACSNLIEIFHDYCESTESIKLTEKWLIDYRNKFVLRSEWLKKNEIQNEELKASARTTSQREKNLEIESSLRRKFVKDLTAYKNKNYYTETVQWRKGKLVELRKSVDCPKFENVDLDSFYKIKTMGSFRQTYKAGIKSEMEKFKKMLHYLSDSQVDLSERFDAAYDGDLKIKGISSAFISKILTICDPINCWVENEKSRSTLANYDVTLPKGMTPGQKYKAKALFLKSVCEEAGIPDMTILDAFLYDNAE</sequence>